<dbReference type="InterPro" id="IPR006195">
    <property type="entry name" value="aa-tRNA-synth_II"/>
</dbReference>
<dbReference type="PANTHER" id="PTHR42753">
    <property type="entry name" value="MITOCHONDRIAL RIBOSOME PROTEIN L39/PROLYL-TRNA LIGASE FAMILY MEMBER"/>
    <property type="match status" value="1"/>
</dbReference>
<keyword evidence="6" id="KW-0436">Ligase</keyword>
<keyword evidence="8" id="KW-0067">ATP-binding</keyword>
<evidence type="ECO:0000313" key="14">
    <source>
        <dbReference type="EMBL" id="KAL2067083.1"/>
    </source>
</evidence>
<dbReference type="InterPro" id="IPR004154">
    <property type="entry name" value="Anticodon-bd"/>
</dbReference>
<keyword evidence="10" id="KW-0030">Aminoacyl-tRNA synthetase</keyword>
<dbReference type="NCBIfam" id="TIGR00409">
    <property type="entry name" value="proS_fam_II"/>
    <property type="match status" value="1"/>
</dbReference>
<keyword evidence="15" id="KW-1185">Reference proteome</keyword>
<evidence type="ECO:0000256" key="8">
    <source>
        <dbReference type="ARBA" id="ARBA00022840"/>
    </source>
</evidence>
<dbReference type="Gene3D" id="3.40.50.800">
    <property type="entry name" value="Anticodon-binding domain"/>
    <property type="match status" value="1"/>
</dbReference>
<comment type="similarity">
    <text evidence="2">Belongs to the class-II aminoacyl-tRNA synthetase family.</text>
</comment>
<dbReference type="InterPro" id="IPR044140">
    <property type="entry name" value="ProRS_anticodon_short"/>
</dbReference>
<evidence type="ECO:0000313" key="15">
    <source>
        <dbReference type="Proteomes" id="UP001595075"/>
    </source>
</evidence>
<reference evidence="14 15" key="1">
    <citation type="journal article" date="2024" name="Commun. Biol.">
        <title>Comparative genomic analysis of thermophilic fungi reveals convergent evolutionary adaptations and gene losses.</title>
        <authorList>
            <person name="Steindorff A.S."/>
            <person name="Aguilar-Pontes M.V."/>
            <person name="Robinson A.J."/>
            <person name="Andreopoulos B."/>
            <person name="LaButti K."/>
            <person name="Kuo A."/>
            <person name="Mondo S."/>
            <person name="Riley R."/>
            <person name="Otillar R."/>
            <person name="Haridas S."/>
            <person name="Lipzen A."/>
            <person name="Grimwood J."/>
            <person name="Schmutz J."/>
            <person name="Clum A."/>
            <person name="Reid I.D."/>
            <person name="Moisan M.C."/>
            <person name="Butler G."/>
            <person name="Nguyen T.T.M."/>
            <person name="Dewar K."/>
            <person name="Conant G."/>
            <person name="Drula E."/>
            <person name="Henrissat B."/>
            <person name="Hansel C."/>
            <person name="Singer S."/>
            <person name="Hutchinson M.I."/>
            <person name="de Vries R.P."/>
            <person name="Natvig D.O."/>
            <person name="Powell A.J."/>
            <person name="Tsang A."/>
            <person name="Grigoriev I.V."/>
        </authorList>
    </citation>
    <scope>NUCLEOTIDE SEQUENCE [LARGE SCALE GENOMIC DNA]</scope>
    <source>
        <strain evidence="14 15">CBS 494.80</strain>
    </source>
</reference>
<comment type="caution">
    <text evidence="14">The sequence shown here is derived from an EMBL/GenBank/DDBJ whole genome shotgun (WGS) entry which is preliminary data.</text>
</comment>
<evidence type="ECO:0000256" key="6">
    <source>
        <dbReference type="ARBA" id="ARBA00022598"/>
    </source>
</evidence>
<feature type="domain" description="Aminoacyl-transfer RNA synthetases class-II family profile" evidence="13">
    <location>
        <begin position="93"/>
        <end position="535"/>
    </location>
</feature>
<organism evidence="14 15">
    <name type="scientific">Oculimacula yallundae</name>
    <dbReference type="NCBI Taxonomy" id="86028"/>
    <lineage>
        <taxon>Eukaryota</taxon>
        <taxon>Fungi</taxon>
        <taxon>Dikarya</taxon>
        <taxon>Ascomycota</taxon>
        <taxon>Pezizomycotina</taxon>
        <taxon>Leotiomycetes</taxon>
        <taxon>Helotiales</taxon>
        <taxon>Ploettnerulaceae</taxon>
        <taxon>Oculimacula</taxon>
    </lineage>
</organism>
<dbReference type="CDD" id="cd00861">
    <property type="entry name" value="ProRS_anticodon_short"/>
    <property type="match status" value="1"/>
</dbReference>
<dbReference type="PANTHER" id="PTHR42753:SF2">
    <property type="entry name" value="PROLINE--TRNA LIGASE"/>
    <property type="match status" value="1"/>
</dbReference>
<keyword evidence="7" id="KW-0547">Nucleotide-binding</keyword>
<protein>
    <recommendedName>
        <fullName evidence="4">proline--tRNA ligase</fullName>
        <ecNumber evidence="4">6.1.1.15</ecNumber>
    </recommendedName>
    <alternativeName>
        <fullName evidence="11">Prolyl-tRNA synthetase</fullName>
    </alternativeName>
</protein>
<gene>
    <name evidence="14" type="ORF">VTL71DRAFT_1507</name>
</gene>
<dbReference type="InterPro" id="IPR004500">
    <property type="entry name" value="Pro-tRNA-synth_IIa_bac-type"/>
</dbReference>
<dbReference type="InterPro" id="IPR002314">
    <property type="entry name" value="aa-tRNA-synt_IIb"/>
</dbReference>
<dbReference type="InterPro" id="IPR036621">
    <property type="entry name" value="Anticodon-bd_dom_sf"/>
</dbReference>
<evidence type="ECO:0000256" key="4">
    <source>
        <dbReference type="ARBA" id="ARBA00012831"/>
    </source>
</evidence>
<comment type="catalytic activity">
    <reaction evidence="12">
        <text>tRNA(Pro) + L-proline + ATP = L-prolyl-tRNA(Pro) + AMP + diphosphate</text>
        <dbReference type="Rhea" id="RHEA:14305"/>
        <dbReference type="Rhea" id="RHEA-COMP:9700"/>
        <dbReference type="Rhea" id="RHEA-COMP:9702"/>
        <dbReference type="ChEBI" id="CHEBI:30616"/>
        <dbReference type="ChEBI" id="CHEBI:33019"/>
        <dbReference type="ChEBI" id="CHEBI:60039"/>
        <dbReference type="ChEBI" id="CHEBI:78442"/>
        <dbReference type="ChEBI" id="CHEBI:78532"/>
        <dbReference type="ChEBI" id="CHEBI:456215"/>
        <dbReference type="EC" id="6.1.1.15"/>
    </reaction>
</comment>
<dbReference type="Pfam" id="PF03129">
    <property type="entry name" value="HGTP_anticodon"/>
    <property type="match status" value="1"/>
</dbReference>
<dbReference type="InterPro" id="IPR050062">
    <property type="entry name" value="Pro-tRNA_synthetase"/>
</dbReference>
<dbReference type="Pfam" id="PF00587">
    <property type="entry name" value="tRNA-synt_2b"/>
    <property type="match status" value="1"/>
</dbReference>
<dbReference type="SUPFAM" id="SSF55681">
    <property type="entry name" value="Class II aaRS and biotin synthetases"/>
    <property type="match status" value="1"/>
</dbReference>
<keyword evidence="9" id="KW-0648">Protein biosynthesis</keyword>
<evidence type="ECO:0000256" key="9">
    <source>
        <dbReference type="ARBA" id="ARBA00022917"/>
    </source>
</evidence>
<sequence>MASRAVPSVHRLCLDSRRPIVWPASIVQVPFTRFISSGPNNEATLDGRARLSRMWVPTGGIAASATEDSHAKLVRAGFLRQAHSGIFHMLPLGRRVQDKLEALIDKHMFRLGASKLALSSISSEELWAKSGRLANASSELFHFSDRKDAKYLLSPTHEEEITTLVSNTVTSYNQLPVRLYQISRKYRDELRPRHGLLRSREFIMKDLYTFDCNSTLALATYQQVREAYSSLFDELKLPYLVAEADSGDMGGNLSHEFHFPTSKGEDHIISCSACHYVANEELAESPIRQDRDDGIEDGQRASPHDVKVWRGISRDRLSLINIWYQSPDSAVSSSPNGHELNMHAIKAILPYFDPSVADPVSLWTELLQSVSSQLSSAPPRPLRLVNLLDSGLPKHAKRAINSQDCQLPLFPDLPGMTWNDIEVQFIDRNQSTQQPLHLLRIKDGDACPRCMDGSLKIHKAIELGHTFHLGTRYSEPLSATVAIPIGPEAEKIPKPGPDSITEQMPMQMGCHGIGVSRIIGAVADTLADDKGLNWPRVMAPFEVLVVPSRKNDEAAVAVYDKLREASSESTAPLDLVLDDRPQPFGKKMMDADLIGYPVIVIVGREWNSAQTCEVQCRRLGECRNVYVGELGAYIISLLSRL</sequence>
<dbReference type="Gene3D" id="3.30.930.10">
    <property type="entry name" value="Bira Bifunctional Protein, Domain 2"/>
    <property type="match status" value="2"/>
</dbReference>
<evidence type="ECO:0000256" key="7">
    <source>
        <dbReference type="ARBA" id="ARBA00022741"/>
    </source>
</evidence>
<evidence type="ECO:0000256" key="11">
    <source>
        <dbReference type="ARBA" id="ARBA00029731"/>
    </source>
</evidence>
<dbReference type="EC" id="6.1.1.15" evidence="4"/>
<comment type="subcellular location">
    <subcellularLocation>
        <location evidence="1">Cytoplasm</location>
    </subcellularLocation>
</comment>
<evidence type="ECO:0000256" key="2">
    <source>
        <dbReference type="ARBA" id="ARBA00008226"/>
    </source>
</evidence>
<dbReference type="InterPro" id="IPR045864">
    <property type="entry name" value="aa-tRNA-synth_II/BPL/LPL"/>
</dbReference>
<evidence type="ECO:0000256" key="5">
    <source>
        <dbReference type="ARBA" id="ARBA00022490"/>
    </source>
</evidence>
<comment type="subunit">
    <text evidence="3">Homodimer.</text>
</comment>
<keyword evidence="5" id="KW-0963">Cytoplasm</keyword>
<evidence type="ECO:0000256" key="10">
    <source>
        <dbReference type="ARBA" id="ARBA00023146"/>
    </source>
</evidence>
<accession>A0ABR4CAX0</accession>
<dbReference type="PRINTS" id="PR01046">
    <property type="entry name" value="TRNASYNTHPRO"/>
</dbReference>
<dbReference type="Proteomes" id="UP001595075">
    <property type="component" value="Unassembled WGS sequence"/>
</dbReference>
<name>A0ABR4CAX0_9HELO</name>
<dbReference type="PROSITE" id="PS50862">
    <property type="entry name" value="AA_TRNA_LIGASE_II"/>
    <property type="match status" value="1"/>
</dbReference>
<dbReference type="EMBL" id="JAZHXI010000010">
    <property type="protein sequence ID" value="KAL2067083.1"/>
    <property type="molecule type" value="Genomic_DNA"/>
</dbReference>
<dbReference type="InterPro" id="IPR002316">
    <property type="entry name" value="Pro-tRNA-ligase_IIa"/>
</dbReference>
<evidence type="ECO:0000256" key="12">
    <source>
        <dbReference type="ARBA" id="ARBA00047671"/>
    </source>
</evidence>
<evidence type="ECO:0000256" key="3">
    <source>
        <dbReference type="ARBA" id="ARBA00011738"/>
    </source>
</evidence>
<evidence type="ECO:0000256" key="1">
    <source>
        <dbReference type="ARBA" id="ARBA00004496"/>
    </source>
</evidence>
<dbReference type="SUPFAM" id="SSF52954">
    <property type="entry name" value="Class II aaRS ABD-related"/>
    <property type="match status" value="1"/>
</dbReference>
<evidence type="ECO:0000259" key="13">
    <source>
        <dbReference type="PROSITE" id="PS50862"/>
    </source>
</evidence>
<proteinExistence type="inferred from homology"/>